<gene>
    <name evidence="2" type="ORF">FCM35_KLT04147</name>
</gene>
<dbReference type="EMBL" id="SWLB01000013">
    <property type="protein sequence ID" value="KAF3330793.1"/>
    <property type="molecule type" value="Genomic_DNA"/>
</dbReference>
<dbReference type="PANTHER" id="PTHR35717:SF1">
    <property type="entry name" value="OS05G0156200 PROTEIN"/>
    <property type="match status" value="1"/>
</dbReference>
<feature type="region of interest" description="Disordered" evidence="1">
    <location>
        <begin position="1"/>
        <end position="29"/>
    </location>
</feature>
<feature type="region of interest" description="Disordered" evidence="1">
    <location>
        <begin position="217"/>
        <end position="242"/>
    </location>
</feature>
<name>A0A833VQ05_9POAL</name>
<reference evidence="2" key="1">
    <citation type="submission" date="2020-01" db="EMBL/GenBank/DDBJ databases">
        <title>Genome sequence of Kobresia littledalei, the first chromosome-level genome in the family Cyperaceae.</title>
        <authorList>
            <person name="Qu G."/>
        </authorList>
    </citation>
    <scope>NUCLEOTIDE SEQUENCE</scope>
    <source>
        <strain evidence="2">C.B.Clarke</strain>
        <tissue evidence="2">Leaf</tissue>
    </source>
</reference>
<dbReference type="GO" id="GO:0003677">
    <property type="term" value="F:DNA binding"/>
    <property type="evidence" value="ECO:0007669"/>
    <property type="project" value="UniProtKB-KW"/>
</dbReference>
<dbReference type="PANTHER" id="PTHR35717">
    <property type="entry name" value="OS05G0156200 PROTEIN"/>
    <property type="match status" value="1"/>
</dbReference>
<organism evidence="2 3">
    <name type="scientific">Carex littledalei</name>
    <dbReference type="NCBI Taxonomy" id="544730"/>
    <lineage>
        <taxon>Eukaryota</taxon>
        <taxon>Viridiplantae</taxon>
        <taxon>Streptophyta</taxon>
        <taxon>Embryophyta</taxon>
        <taxon>Tracheophyta</taxon>
        <taxon>Spermatophyta</taxon>
        <taxon>Magnoliopsida</taxon>
        <taxon>Liliopsida</taxon>
        <taxon>Poales</taxon>
        <taxon>Cyperaceae</taxon>
        <taxon>Cyperoideae</taxon>
        <taxon>Cariceae</taxon>
        <taxon>Carex</taxon>
        <taxon>Carex subgen. Euthyceras</taxon>
    </lineage>
</organism>
<evidence type="ECO:0000313" key="2">
    <source>
        <dbReference type="EMBL" id="KAF3330793.1"/>
    </source>
</evidence>
<sequence>MGGSGGDSATGSPSSTGNGGGKRGRDPEDEVYLDNLHSSKRYLSEIMATSLNGLSFGDTIEEGLMESPARAENLLYLRDEIASQYSPMSEDSDECRFYDPISASSHNPTQVHVDASCSSPSSPHRYQKIVTGNSTSTSSCSAYPLPCNSLSTVICSPTRRGSHESEGRFPSSPNDMCHVADLRKTALLRSVQMRAQPQVTHSELQLNLGQEIGVSSELEASSEKCQEYEPGYRSQESEDDSV</sequence>
<protein>
    <submittedName>
        <fullName evidence="2">Homeobox protein Hox-B3-like protein</fullName>
    </submittedName>
</protein>
<keyword evidence="3" id="KW-1185">Reference proteome</keyword>
<keyword evidence="2" id="KW-0371">Homeobox</keyword>
<proteinExistence type="predicted"/>
<evidence type="ECO:0000256" key="1">
    <source>
        <dbReference type="SAM" id="MobiDB-lite"/>
    </source>
</evidence>
<dbReference type="OrthoDB" id="637546at2759"/>
<comment type="caution">
    <text evidence="2">The sequence shown here is derived from an EMBL/GenBank/DDBJ whole genome shotgun (WGS) entry which is preliminary data.</text>
</comment>
<dbReference type="AlphaFoldDB" id="A0A833VQ05"/>
<accession>A0A833VQ05</accession>
<keyword evidence="2" id="KW-0238">DNA-binding</keyword>
<dbReference type="Proteomes" id="UP000623129">
    <property type="component" value="Unassembled WGS sequence"/>
</dbReference>
<evidence type="ECO:0000313" key="3">
    <source>
        <dbReference type="Proteomes" id="UP000623129"/>
    </source>
</evidence>